<reference evidence="1 2" key="1">
    <citation type="journal article" date="2021" name="Elife">
        <title>Chloroplast acquisition without the gene transfer in kleptoplastic sea slugs, Plakobranchus ocellatus.</title>
        <authorList>
            <person name="Maeda T."/>
            <person name="Takahashi S."/>
            <person name="Yoshida T."/>
            <person name="Shimamura S."/>
            <person name="Takaki Y."/>
            <person name="Nagai Y."/>
            <person name="Toyoda A."/>
            <person name="Suzuki Y."/>
            <person name="Arimoto A."/>
            <person name="Ishii H."/>
            <person name="Satoh N."/>
            <person name="Nishiyama T."/>
            <person name="Hasebe M."/>
            <person name="Maruyama T."/>
            <person name="Minagawa J."/>
            <person name="Obokata J."/>
            <person name="Shigenobu S."/>
        </authorList>
    </citation>
    <scope>NUCLEOTIDE SEQUENCE [LARGE SCALE GENOMIC DNA]</scope>
</reference>
<keyword evidence="2" id="KW-1185">Reference proteome</keyword>
<gene>
    <name evidence="1" type="ORF">PoB_003705000</name>
</gene>
<dbReference type="Proteomes" id="UP000735302">
    <property type="component" value="Unassembled WGS sequence"/>
</dbReference>
<evidence type="ECO:0008006" key="3">
    <source>
        <dbReference type="Google" id="ProtNLM"/>
    </source>
</evidence>
<evidence type="ECO:0000313" key="1">
    <source>
        <dbReference type="EMBL" id="GFO10545.1"/>
    </source>
</evidence>
<accession>A0AAV4AUH7</accession>
<dbReference type="AlphaFoldDB" id="A0AAV4AUH7"/>
<protein>
    <recommendedName>
        <fullName evidence="3">DDE Tnp4 domain-containing protein</fullName>
    </recommendedName>
</protein>
<sequence length="126" mass="13826">MLPKPSPGILIEKKLMLPKPAPSTLMEKKLMLPKSAPGTLIEKKLMSPKPAPGTLIEKKLMLPKHAPLPQSNIVAPPVFVADDAYPLLPFLMKPHSGSSLPLAQDRFNKRLSRCRKVVECAFGILN</sequence>
<organism evidence="1 2">
    <name type="scientific">Plakobranchus ocellatus</name>
    <dbReference type="NCBI Taxonomy" id="259542"/>
    <lineage>
        <taxon>Eukaryota</taxon>
        <taxon>Metazoa</taxon>
        <taxon>Spiralia</taxon>
        <taxon>Lophotrochozoa</taxon>
        <taxon>Mollusca</taxon>
        <taxon>Gastropoda</taxon>
        <taxon>Heterobranchia</taxon>
        <taxon>Euthyneura</taxon>
        <taxon>Panpulmonata</taxon>
        <taxon>Sacoglossa</taxon>
        <taxon>Placobranchoidea</taxon>
        <taxon>Plakobranchidae</taxon>
        <taxon>Plakobranchus</taxon>
    </lineage>
</organism>
<name>A0AAV4AUH7_9GAST</name>
<evidence type="ECO:0000313" key="2">
    <source>
        <dbReference type="Proteomes" id="UP000735302"/>
    </source>
</evidence>
<comment type="caution">
    <text evidence="1">The sequence shown here is derived from an EMBL/GenBank/DDBJ whole genome shotgun (WGS) entry which is preliminary data.</text>
</comment>
<proteinExistence type="predicted"/>
<dbReference type="EMBL" id="BLXT01004186">
    <property type="protein sequence ID" value="GFO10545.1"/>
    <property type="molecule type" value="Genomic_DNA"/>
</dbReference>